<protein>
    <submittedName>
        <fullName evidence="1">Uncharacterized protein</fullName>
    </submittedName>
</protein>
<reference evidence="2" key="1">
    <citation type="submission" date="2016-11" db="EMBL/GenBank/DDBJ databases">
        <authorList>
            <person name="Varghese N."/>
            <person name="Submissions S."/>
        </authorList>
    </citation>
    <scope>NUCLEOTIDE SEQUENCE [LARGE SCALE GENOMIC DNA]</scope>
    <source>
        <strain evidence="2">DSM 27619</strain>
    </source>
</reference>
<proteinExistence type="predicted"/>
<dbReference type="EMBL" id="FQUT01000004">
    <property type="protein sequence ID" value="SHF41388.1"/>
    <property type="molecule type" value="Genomic_DNA"/>
</dbReference>
<dbReference type="STRING" id="1416778.SAMN05443633_104156"/>
<accession>A0A1M5BG14</accession>
<evidence type="ECO:0000313" key="2">
    <source>
        <dbReference type="Proteomes" id="UP000184518"/>
    </source>
</evidence>
<dbReference type="PROSITE" id="PS51257">
    <property type="entry name" value="PROKAR_LIPOPROTEIN"/>
    <property type="match status" value="1"/>
</dbReference>
<evidence type="ECO:0000313" key="1">
    <source>
        <dbReference type="EMBL" id="SHF41388.1"/>
    </source>
</evidence>
<dbReference type="Proteomes" id="UP000184518">
    <property type="component" value="Unassembled WGS sequence"/>
</dbReference>
<dbReference type="AlphaFoldDB" id="A0A1M5BG14"/>
<sequence length="179" mass="21010">MLKKLSLLFIVILTFSCETKEETMIHEDGYYRILGFGFSNMEREKLQAGIIDKWKIKHVDVAGCVVTEKLMDSIKTENQKTFAALEKRYGKDWRTKYENDLSHFAMNQVEVMDVLITNKLFRNELKKNDIEIDDVDKNVKELDEGLYKVVVYNQKLKAENKECFSVQVNTKERTVNLIK</sequence>
<dbReference type="RefSeq" id="WP_072956222.1">
    <property type="nucleotide sequence ID" value="NZ_FQUT01000004.1"/>
</dbReference>
<keyword evidence="2" id="KW-1185">Reference proteome</keyword>
<gene>
    <name evidence="1" type="ORF">SAMN05443633_104156</name>
</gene>
<organism evidence="1 2">
    <name type="scientific">Chryseobacterium arachidis</name>
    <dbReference type="NCBI Taxonomy" id="1416778"/>
    <lineage>
        <taxon>Bacteria</taxon>
        <taxon>Pseudomonadati</taxon>
        <taxon>Bacteroidota</taxon>
        <taxon>Flavobacteriia</taxon>
        <taxon>Flavobacteriales</taxon>
        <taxon>Weeksellaceae</taxon>
        <taxon>Chryseobacterium group</taxon>
        <taxon>Chryseobacterium</taxon>
    </lineage>
</organism>
<name>A0A1M5BG14_9FLAO</name>